<keyword evidence="3" id="KW-0378">Hydrolase</keyword>
<evidence type="ECO:0000313" key="5">
    <source>
        <dbReference type="EMBL" id="MDR7274801.1"/>
    </source>
</evidence>
<dbReference type="Pfam" id="PF13365">
    <property type="entry name" value="Trypsin_2"/>
    <property type="match status" value="1"/>
</dbReference>
<comment type="similarity">
    <text evidence="1">Belongs to the peptidase S1C family.</text>
</comment>
<reference evidence="5" key="1">
    <citation type="submission" date="2023-07" db="EMBL/GenBank/DDBJ databases">
        <title>Sequencing the genomes of 1000 actinobacteria strains.</title>
        <authorList>
            <person name="Klenk H.-P."/>
        </authorList>
    </citation>
    <scope>NUCLEOTIDE SEQUENCE</scope>
    <source>
        <strain evidence="5">DSM 44707</strain>
    </source>
</reference>
<dbReference type="SUPFAM" id="SSF50494">
    <property type="entry name" value="Trypsin-like serine proteases"/>
    <property type="match status" value="1"/>
</dbReference>
<dbReference type="Gene3D" id="2.40.10.10">
    <property type="entry name" value="Trypsin-like serine proteases"/>
    <property type="match status" value="2"/>
</dbReference>
<keyword evidence="6" id="KW-1185">Reference proteome</keyword>
<dbReference type="InterPro" id="IPR001940">
    <property type="entry name" value="Peptidase_S1C"/>
</dbReference>
<feature type="transmembrane region" description="Helical" evidence="4">
    <location>
        <begin position="44"/>
        <end position="62"/>
    </location>
</feature>
<protein>
    <submittedName>
        <fullName evidence="5">S1-C subfamily serine protease</fullName>
    </submittedName>
</protein>
<keyword evidence="4" id="KW-1133">Transmembrane helix</keyword>
<dbReference type="InterPro" id="IPR043504">
    <property type="entry name" value="Peptidase_S1_PA_chymotrypsin"/>
</dbReference>
<accession>A0AAE3YM17</accession>
<dbReference type="AlphaFoldDB" id="A0AAE3YM17"/>
<dbReference type="PANTHER" id="PTHR43343">
    <property type="entry name" value="PEPTIDASE S12"/>
    <property type="match status" value="1"/>
</dbReference>
<keyword evidence="4" id="KW-0472">Membrane</keyword>
<evidence type="ECO:0000256" key="2">
    <source>
        <dbReference type="ARBA" id="ARBA00022670"/>
    </source>
</evidence>
<dbReference type="PANTHER" id="PTHR43343:SF3">
    <property type="entry name" value="PROTEASE DO-LIKE 8, CHLOROPLASTIC"/>
    <property type="match status" value="1"/>
</dbReference>
<evidence type="ECO:0000256" key="3">
    <source>
        <dbReference type="ARBA" id="ARBA00022801"/>
    </source>
</evidence>
<dbReference type="InterPro" id="IPR009003">
    <property type="entry name" value="Peptidase_S1_PA"/>
</dbReference>
<dbReference type="RefSeq" id="WP_310364943.1">
    <property type="nucleotide sequence ID" value="NZ_JAVDYB010000001.1"/>
</dbReference>
<evidence type="ECO:0000256" key="1">
    <source>
        <dbReference type="ARBA" id="ARBA00010541"/>
    </source>
</evidence>
<dbReference type="PRINTS" id="PR00834">
    <property type="entry name" value="PROTEASES2C"/>
</dbReference>
<dbReference type="Proteomes" id="UP001183643">
    <property type="component" value="Unassembled WGS sequence"/>
</dbReference>
<evidence type="ECO:0000313" key="6">
    <source>
        <dbReference type="Proteomes" id="UP001183643"/>
    </source>
</evidence>
<comment type="caution">
    <text evidence="5">The sequence shown here is derived from an EMBL/GenBank/DDBJ whole genome shotgun (WGS) entry which is preliminary data.</text>
</comment>
<gene>
    <name evidence="5" type="ORF">J2S41_001579</name>
</gene>
<sequence>MQTDRRAPVVMTVLRETGGGEAPPAEAGAPAGRARWPRLDRRRVLILALAAWAVVITGLVVLQGTRGEPEAAPVAPSPSPSASEGPLGVPEIYGAVLPSVVRITAGRSTGTGVLANADGTILTAHHVVDGAGTITVTYADGSEAGASVARADPAMDIAVLTPERLPETLVPATLGGAAGVGDPVVAIGNPLGLTASTTSGVVSGLERTLDRGNDPDMAGLIQFDAAVNPGSSGGPLINDRAEVVGIVVALANPTDADTFIGIGFAVPIGAALGAVEGDGQAPPL</sequence>
<dbReference type="GO" id="GO:0004252">
    <property type="term" value="F:serine-type endopeptidase activity"/>
    <property type="evidence" value="ECO:0007669"/>
    <property type="project" value="InterPro"/>
</dbReference>
<proteinExistence type="inferred from homology"/>
<keyword evidence="2 5" id="KW-0645">Protease</keyword>
<dbReference type="GO" id="GO:0006508">
    <property type="term" value="P:proteolysis"/>
    <property type="evidence" value="ECO:0007669"/>
    <property type="project" value="UniProtKB-KW"/>
</dbReference>
<organism evidence="5 6">
    <name type="scientific">Catenuloplanes atrovinosus</name>
    <dbReference type="NCBI Taxonomy" id="137266"/>
    <lineage>
        <taxon>Bacteria</taxon>
        <taxon>Bacillati</taxon>
        <taxon>Actinomycetota</taxon>
        <taxon>Actinomycetes</taxon>
        <taxon>Micromonosporales</taxon>
        <taxon>Micromonosporaceae</taxon>
        <taxon>Catenuloplanes</taxon>
    </lineage>
</organism>
<dbReference type="InterPro" id="IPR051201">
    <property type="entry name" value="Chloro_Bact_Ser_Proteases"/>
</dbReference>
<name>A0AAE3YM17_9ACTN</name>
<evidence type="ECO:0000256" key="4">
    <source>
        <dbReference type="SAM" id="Phobius"/>
    </source>
</evidence>
<dbReference type="EMBL" id="JAVDYB010000001">
    <property type="protein sequence ID" value="MDR7274801.1"/>
    <property type="molecule type" value="Genomic_DNA"/>
</dbReference>
<keyword evidence="4" id="KW-0812">Transmembrane</keyword>